<dbReference type="SUPFAM" id="SSF51717">
    <property type="entry name" value="Dihydropteroate synthetase-like"/>
    <property type="match status" value="1"/>
</dbReference>
<dbReference type="InterPro" id="IPR058578">
    <property type="entry name" value="IspG_TIM"/>
</dbReference>
<feature type="domain" description="IspG C-terminal" evidence="9">
    <location>
        <begin position="260"/>
        <end position="347"/>
    </location>
</feature>
<comment type="pathway">
    <text evidence="7">Isoprenoid biosynthesis; isopentenyl diphosphate biosynthesis via DXP pathway; isopentenyl diphosphate from 1-deoxy-D-xylulose 5-phosphate: step 5/6.</text>
</comment>
<dbReference type="HAMAP" id="MF_00159">
    <property type="entry name" value="IspG"/>
    <property type="match status" value="1"/>
</dbReference>
<dbReference type="GO" id="GO:0141197">
    <property type="term" value="F:4-hydroxy-3-methylbut-2-enyl-diphosphate synthase activity (flavodoxin)"/>
    <property type="evidence" value="ECO:0007669"/>
    <property type="project" value="UniProtKB-EC"/>
</dbReference>
<keyword evidence="11" id="KW-1185">Reference proteome</keyword>
<dbReference type="SUPFAM" id="SSF56014">
    <property type="entry name" value="Nitrite and sulphite reductase 4Fe-4S domain-like"/>
    <property type="match status" value="1"/>
</dbReference>
<evidence type="ECO:0000256" key="1">
    <source>
        <dbReference type="ARBA" id="ARBA00022485"/>
    </source>
</evidence>
<dbReference type="AlphaFoldDB" id="A0A1M6RLI7"/>
<comment type="cofactor">
    <cofactor evidence="7">
        <name>[4Fe-4S] cluster</name>
        <dbReference type="ChEBI" id="CHEBI:49883"/>
    </cofactor>
    <text evidence="7">Binds 1 [4Fe-4S] cluster.</text>
</comment>
<evidence type="ECO:0000256" key="5">
    <source>
        <dbReference type="ARBA" id="ARBA00023014"/>
    </source>
</evidence>
<dbReference type="PANTHER" id="PTHR30454:SF0">
    <property type="entry name" value="4-HYDROXY-3-METHYLBUT-2-EN-1-YL DIPHOSPHATE SYNTHASE (FERREDOXIN), CHLOROPLASTIC"/>
    <property type="match status" value="1"/>
</dbReference>
<dbReference type="NCBIfam" id="NF001540">
    <property type="entry name" value="PRK00366.1"/>
    <property type="match status" value="1"/>
</dbReference>
<keyword evidence="1 7" id="KW-0004">4Fe-4S</keyword>
<dbReference type="InterPro" id="IPR016425">
    <property type="entry name" value="IspG_bac"/>
</dbReference>
<dbReference type="STRING" id="1121302.SAMN02745163_03619"/>
<keyword evidence="4 7" id="KW-0408">Iron</keyword>
<keyword evidence="2 7" id="KW-0479">Metal-binding</keyword>
<dbReference type="InterPro" id="IPR058579">
    <property type="entry name" value="IspG_C"/>
</dbReference>
<organism evidence="10 11">
    <name type="scientific">Clostridium cavendishii DSM 21758</name>
    <dbReference type="NCBI Taxonomy" id="1121302"/>
    <lineage>
        <taxon>Bacteria</taxon>
        <taxon>Bacillati</taxon>
        <taxon>Bacillota</taxon>
        <taxon>Clostridia</taxon>
        <taxon>Eubacteriales</taxon>
        <taxon>Clostridiaceae</taxon>
        <taxon>Clostridium</taxon>
    </lineage>
</organism>
<gene>
    <name evidence="7" type="primary">ispG</name>
    <name evidence="10" type="ORF">SAMN02745163_03619</name>
</gene>
<keyword evidence="3 7" id="KW-0560">Oxidoreductase</keyword>
<dbReference type="Gene3D" id="3.20.20.20">
    <property type="entry name" value="Dihydropteroate synthase-like"/>
    <property type="match status" value="1"/>
</dbReference>
<feature type="domain" description="IspG TIM-barrel" evidence="8">
    <location>
        <begin position="6"/>
        <end position="245"/>
    </location>
</feature>
<dbReference type="PIRSF" id="PIRSF004640">
    <property type="entry name" value="IspG"/>
    <property type="match status" value="1"/>
</dbReference>
<evidence type="ECO:0000256" key="3">
    <source>
        <dbReference type="ARBA" id="ARBA00023002"/>
    </source>
</evidence>
<feature type="binding site" evidence="7">
    <location>
        <position position="299"/>
    </location>
    <ligand>
        <name>[4Fe-4S] cluster</name>
        <dbReference type="ChEBI" id="CHEBI:49883"/>
    </ligand>
</feature>
<dbReference type="GO" id="GO:0046429">
    <property type="term" value="F:4-hydroxy-3-methylbut-2-en-1-yl diphosphate synthase activity (ferredoxin)"/>
    <property type="evidence" value="ECO:0007669"/>
    <property type="project" value="UniProtKB-UniRule"/>
</dbReference>
<comment type="catalytic activity">
    <reaction evidence="7">
        <text>(2E)-4-hydroxy-3-methylbut-2-enyl diphosphate + oxidized [flavodoxin] + H2O + 2 H(+) = 2-C-methyl-D-erythritol 2,4-cyclic diphosphate + reduced [flavodoxin]</text>
        <dbReference type="Rhea" id="RHEA:43604"/>
        <dbReference type="Rhea" id="RHEA-COMP:10622"/>
        <dbReference type="Rhea" id="RHEA-COMP:10623"/>
        <dbReference type="ChEBI" id="CHEBI:15377"/>
        <dbReference type="ChEBI" id="CHEBI:15378"/>
        <dbReference type="ChEBI" id="CHEBI:57618"/>
        <dbReference type="ChEBI" id="CHEBI:58210"/>
        <dbReference type="ChEBI" id="CHEBI:58483"/>
        <dbReference type="ChEBI" id="CHEBI:128753"/>
        <dbReference type="EC" id="1.17.7.3"/>
    </reaction>
</comment>
<accession>A0A1M6RLI7</accession>
<dbReference type="EMBL" id="FQZB01000016">
    <property type="protein sequence ID" value="SHK33312.1"/>
    <property type="molecule type" value="Genomic_DNA"/>
</dbReference>
<reference evidence="10 11" key="1">
    <citation type="submission" date="2016-11" db="EMBL/GenBank/DDBJ databases">
        <authorList>
            <person name="Jaros S."/>
            <person name="Januszkiewicz K."/>
            <person name="Wedrychowicz H."/>
        </authorList>
    </citation>
    <scope>NUCLEOTIDE SEQUENCE [LARGE SCALE GENOMIC DNA]</scope>
    <source>
        <strain evidence="10 11">DSM 21758</strain>
    </source>
</reference>
<name>A0A1M6RLI7_9CLOT</name>
<dbReference type="FunFam" id="3.30.413.10:FF:000005">
    <property type="entry name" value="4-hydroxy-3-methylbut-2-en-1-yl diphosphate synthase (flavodoxin)"/>
    <property type="match status" value="1"/>
</dbReference>
<evidence type="ECO:0000256" key="2">
    <source>
        <dbReference type="ARBA" id="ARBA00022723"/>
    </source>
</evidence>
<proteinExistence type="inferred from homology"/>
<evidence type="ECO:0000313" key="11">
    <source>
        <dbReference type="Proteomes" id="UP000184310"/>
    </source>
</evidence>
<keyword evidence="6 7" id="KW-0414">Isoprene biosynthesis</keyword>
<sequence length="349" mass="38206">MERKLTRKVKVGDIYVGGDFRVSVQSMTNTDTRDIKSTVEQIKRLQEAGCDIVRVAVPDMEAASAIRGITSEISIPLVADIHFDYRLALESIKNGVSALRINPGNIGSRERVKIVAEAAKAKNIPIRIGVNSGSLEKDLLLKYKKPTPEGLVESALRHVEILEDMNFNDIVISIKSTELDTMINSYRLMSEKVNYPLHLGVTEAGTPWRGTIKSSIGIGTLLAEGIGDTIRVSLTGDPVEEIKVGREILKNFGMIKSGIEFISCPTCGRTEIDLIRIANEVEDKLSTCQKNIKVAIMGCVVNGPGEAREADLGIAGGKGEGLIFKKGQIIRKVKEEDLVSELIKEIEMY</sequence>
<dbReference type="GO" id="GO:0016114">
    <property type="term" value="P:terpenoid biosynthetic process"/>
    <property type="evidence" value="ECO:0007669"/>
    <property type="project" value="InterPro"/>
</dbReference>
<dbReference type="NCBIfam" id="TIGR00612">
    <property type="entry name" value="ispG_gcpE"/>
    <property type="match status" value="1"/>
</dbReference>
<evidence type="ECO:0000313" key="10">
    <source>
        <dbReference type="EMBL" id="SHK33312.1"/>
    </source>
</evidence>
<dbReference type="Gene3D" id="3.30.413.10">
    <property type="entry name" value="Sulfite Reductase Hemoprotein, domain 1"/>
    <property type="match status" value="1"/>
</dbReference>
<evidence type="ECO:0000259" key="8">
    <source>
        <dbReference type="Pfam" id="PF04551"/>
    </source>
</evidence>
<feature type="binding site" evidence="7">
    <location>
        <position position="267"/>
    </location>
    <ligand>
        <name>[4Fe-4S] cluster</name>
        <dbReference type="ChEBI" id="CHEBI:49883"/>
    </ligand>
</feature>
<dbReference type="EC" id="1.17.7.3" evidence="7"/>
<comment type="function">
    <text evidence="7">Converts 2C-methyl-D-erythritol 2,4-cyclodiphosphate (ME-2,4cPP) into 1-hydroxy-2-methyl-2-(E)-butenyl 4-diphosphate.</text>
</comment>
<protein>
    <recommendedName>
        <fullName evidence="7">4-hydroxy-3-methylbut-2-en-1-yl diphosphate synthase (flavodoxin)</fullName>
        <ecNumber evidence="7">1.17.7.3</ecNumber>
    </recommendedName>
    <alternativeName>
        <fullName evidence="7">1-hydroxy-2-methyl-2-(E)-butenyl 4-diphosphate synthase</fullName>
    </alternativeName>
</protein>
<dbReference type="Pfam" id="PF04551">
    <property type="entry name" value="GcpE"/>
    <property type="match status" value="1"/>
</dbReference>
<dbReference type="UniPathway" id="UPA00056">
    <property type="reaction ID" value="UER00096"/>
</dbReference>
<dbReference type="InterPro" id="IPR004588">
    <property type="entry name" value="IspG_bac-typ"/>
</dbReference>
<dbReference type="GO" id="GO:0051539">
    <property type="term" value="F:4 iron, 4 sulfur cluster binding"/>
    <property type="evidence" value="ECO:0007669"/>
    <property type="project" value="UniProtKB-UniRule"/>
</dbReference>
<dbReference type="PANTHER" id="PTHR30454">
    <property type="entry name" value="4-HYDROXY-3-METHYLBUT-2-EN-1-YL DIPHOSPHATE SYNTHASE"/>
    <property type="match status" value="1"/>
</dbReference>
<dbReference type="FunFam" id="3.20.20.20:FF:000001">
    <property type="entry name" value="4-hydroxy-3-methylbut-2-en-1-yl diphosphate synthase (flavodoxin)"/>
    <property type="match status" value="1"/>
</dbReference>
<dbReference type="InterPro" id="IPR011005">
    <property type="entry name" value="Dihydropteroate_synth-like_sf"/>
</dbReference>
<evidence type="ECO:0000256" key="7">
    <source>
        <dbReference type="HAMAP-Rule" id="MF_00159"/>
    </source>
</evidence>
<feature type="binding site" evidence="7">
    <location>
        <position position="306"/>
    </location>
    <ligand>
        <name>[4Fe-4S] cluster</name>
        <dbReference type="ChEBI" id="CHEBI:49883"/>
    </ligand>
</feature>
<dbReference type="Proteomes" id="UP000184310">
    <property type="component" value="Unassembled WGS sequence"/>
</dbReference>
<evidence type="ECO:0000259" key="9">
    <source>
        <dbReference type="Pfam" id="PF26540"/>
    </source>
</evidence>
<dbReference type="OrthoDB" id="9803214at2"/>
<dbReference type="Pfam" id="PF26540">
    <property type="entry name" value="GcpE_C"/>
    <property type="match status" value="1"/>
</dbReference>
<dbReference type="GO" id="GO:0019288">
    <property type="term" value="P:isopentenyl diphosphate biosynthetic process, methylerythritol 4-phosphate pathway"/>
    <property type="evidence" value="ECO:0007669"/>
    <property type="project" value="UniProtKB-UniRule"/>
</dbReference>
<feature type="binding site" evidence="7">
    <location>
        <position position="264"/>
    </location>
    <ligand>
        <name>[4Fe-4S] cluster</name>
        <dbReference type="ChEBI" id="CHEBI:49883"/>
    </ligand>
</feature>
<evidence type="ECO:0000256" key="6">
    <source>
        <dbReference type="ARBA" id="ARBA00023229"/>
    </source>
</evidence>
<keyword evidence="5 7" id="KW-0411">Iron-sulfur</keyword>
<dbReference type="RefSeq" id="WP_072991264.1">
    <property type="nucleotide sequence ID" value="NZ_FQZB01000016.1"/>
</dbReference>
<comment type="similarity">
    <text evidence="7">Belongs to the IspG family.</text>
</comment>
<dbReference type="InterPro" id="IPR045854">
    <property type="entry name" value="NO2/SO3_Rdtase_4Fe4S_sf"/>
</dbReference>
<evidence type="ECO:0000256" key="4">
    <source>
        <dbReference type="ARBA" id="ARBA00023004"/>
    </source>
</evidence>
<dbReference type="GO" id="GO:0005506">
    <property type="term" value="F:iron ion binding"/>
    <property type="evidence" value="ECO:0007669"/>
    <property type="project" value="InterPro"/>
</dbReference>